<feature type="transmembrane region" description="Helical" evidence="5">
    <location>
        <begin position="275"/>
        <end position="294"/>
    </location>
</feature>
<proteinExistence type="predicted"/>
<comment type="caution">
    <text evidence="7">The sequence shown here is derived from an EMBL/GenBank/DDBJ whole genome shotgun (WGS) entry which is preliminary data.</text>
</comment>
<dbReference type="InterPro" id="IPR007016">
    <property type="entry name" value="O-antigen_ligase-rel_domated"/>
</dbReference>
<feature type="transmembrane region" description="Helical" evidence="5">
    <location>
        <begin position="245"/>
        <end position="263"/>
    </location>
</feature>
<dbReference type="AlphaFoldDB" id="A0A1F8GSF2"/>
<dbReference type="Pfam" id="PF04932">
    <property type="entry name" value="Wzy_C"/>
    <property type="match status" value="1"/>
</dbReference>
<feature type="transmembrane region" description="Helical" evidence="5">
    <location>
        <begin position="193"/>
        <end position="211"/>
    </location>
</feature>
<dbReference type="InterPro" id="IPR051533">
    <property type="entry name" value="WaaL-like"/>
</dbReference>
<dbReference type="PANTHER" id="PTHR37422:SF13">
    <property type="entry name" value="LIPOPOLYSACCHARIDE BIOSYNTHESIS PROTEIN PA4999-RELATED"/>
    <property type="match status" value="1"/>
</dbReference>
<feature type="transmembrane region" description="Helical" evidence="5">
    <location>
        <begin position="125"/>
        <end position="147"/>
    </location>
</feature>
<dbReference type="Proteomes" id="UP000179047">
    <property type="component" value="Unassembled WGS sequence"/>
</dbReference>
<dbReference type="EMBL" id="MGKP01000021">
    <property type="protein sequence ID" value="OGN28345.1"/>
    <property type="molecule type" value="Genomic_DNA"/>
</dbReference>
<feature type="transmembrane region" description="Helical" evidence="5">
    <location>
        <begin position="38"/>
        <end position="60"/>
    </location>
</feature>
<evidence type="ECO:0000313" key="8">
    <source>
        <dbReference type="Proteomes" id="UP000179047"/>
    </source>
</evidence>
<evidence type="ECO:0000313" key="7">
    <source>
        <dbReference type="EMBL" id="OGN28345.1"/>
    </source>
</evidence>
<evidence type="ECO:0000256" key="4">
    <source>
        <dbReference type="ARBA" id="ARBA00023136"/>
    </source>
</evidence>
<name>A0A1F8GSF2_9BACT</name>
<keyword evidence="3 5" id="KW-1133">Transmembrane helix</keyword>
<feature type="transmembrane region" description="Helical" evidence="5">
    <location>
        <begin position="396"/>
        <end position="414"/>
    </location>
</feature>
<evidence type="ECO:0000256" key="1">
    <source>
        <dbReference type="ARBA" id="ARBA00004141"/>
    </source>
</evidence>
<reference evidence="7 8" key="1">
    <citation type="journal article" date="2016" name="Nat. Commun.">
        <title>Thousands of microbial genomes shed light on interconnected biogeochemical processes in an aquifer system.</title>
        <authorList>
            <person name="Anantharaman K."/>
            <person name="Brown C.T."/>
            <person name="Hug L.A."/>
            <person name="Sharon I."/>
            <person name="Castelle C.J."/>
            <person name="Probst A.J."/>
            <person name="Thomas B.C."/>
            <person name="Singh A."/>
            <person name="Wilkins M.J."/>
            <person name="Karaoz U."/>
            <person name="Brodie E.L."/>
            <person name="Williams K.H."/>
            <person name="Hubbard S.S."/>
            <person name="Banfield J.F."/>
        </authorList>
    </citation>
    <scope>NUCLEOTIDE SEQUENCE [LARGE SCALE GENOMIC DNA]</scope>
</reference>
<sequence length="430" mass="49242">MNSISRVEKFLFYIFVFSIPFQTRLVLAHWTIPFNEWTAGFLWGTDILLGALLVCWLVRAIRERCEPRFDRADYAILTFFVIGAVSILVSRIPAVSWFRLFKLGEFMLLYFYLESNKAYFFNLETFYKIIIASGLVQAVIGILQSLVQSSLGLKVLGESVLHVGSQGVAVFDLPAQAGVQASLFLRAYGTTPHPNILATWLFVAMWSFYAWYITRASSKRDPILWGVYAILLWGFLLTFSRSPIAVWGLTVCIGFLVMMLRKPVGEIGIRMKKRVLGLFGVTAVVGLLFVGAYFPQTWSRLTISGNDEAVYQRTFYNSIAKDITRQHPFIGIGIGQFVPELMHRLRIYPAYIYQPAHNLYYLITTEMGILGFIAFLGFIILRIYSMIRVWRTRWPLLLVFGGLLLMGFFDHYFWTLQQGGLMFWGVLGLL</sequence>
<evidence type="ECO:0000256" key="5">
    <source>
        <dbReference type="SAM" id="Phobius"/>
    </source>
</evidence>
<accession>A0A1F8GSF2</accession>
<organism evidence="7 8">
    <name type="scientific">Candidatus Yanofskybacteria bacterium RIFCSPLOWO2_01_FULL_49_25</name>
    <dbReference type="NCBI Taxonomy" id="1802701"/>
    <lineage>
        <taxon>Bacteria</taxon>
        <taxon>Candidatus Yanofskyibacteriota</taxon>
    </lineage>
</organism>
<feature type="transmembrane region" description="Helical" evidence="5">
    <location>
        <begin position="359"/>
        <end position="384"/>
    </location>
</feature>
<gene>
    <name evidence="7" type="ORF">A3A33_00375</name>
</gene>
<dbReference type="STRING" id="1802701.A3A33_00375"/>
<evidence type="ECO:0000259" key="6">
    <source>
        <dbReference type="Pfam" id="PF04932"/>
    </source>
</evidence>
<evidence type="ECO:0000256" key="2">
    <source>
        <dbReference type="ARBA" id="ARBA00022692"/>
    </source>
</evidence>
<keyword evidence="4 5" id="KW-0472">Membrane</keyword>
<feature type="transmembrane region" description="Helical" evidence="5">
    <location>
        <begin position="72"/>
        <end position="90"/>
    </location>
</feature>
<feature type="transmembrane region" description="Helical" evidence="5">
    <location>
        <begin position="12"/>
        <end position="32"/>
    </location>
</feature>
<evidence type="ECO:0000256" key="3">
    <source>
        <dbReference type="ARBA" id="ARBA00022989"/>
    </source>
</evidence>
<feature type="domain" description="O-antigen ligase-related" evidence="6">
    <location>
        <begin position="228"/>
        <end position="376"/>
    </location>
</feature>
<protein>
    <recommendedName>
        <fullName evidence="6">O-antigen ligase-related domain-containing protein</fullName>
    </recommendedName>
</protein>
<keyword evidence="2 5" id="KW-0812">Transmembrane</keyword>
<feature type="transmembrane region" description="Helical" evidence="5">
    <location>
        <begin position="223"/>
        <end position="239"/>
    </location>
</feature>
<dbReference type="GO" id="GO:0016020">
    <property type="term" value="C:membrane"/>
    <property type="evidence" value="ECO:0007669"/>
    <property type="project" value="UniProtKB-SubCell"/>
</dbReference>
<dbReference type="PANTHER" id="PTHR37422">
    <property type="entry name" value="TEICHURONIC ACID BIOSYNTHESIS PROTEIN TUAE"/>
    <property type="match status" value="1"/>
</dbReference>
<comment type="subcellular location">
    <subcellularLocation>
        <location evidence="1">Membrane</location>
        <topology evidence="1">Multi-pass membrane protein</topology>
    </subcellularLocation>
</comment>